<feature type="compositionally biased region" description="Acidic residues" evidence="3">
    <location>
        <begin position="1401"/>
        <end position="1430"/>
    </location>
</feature>
<protein>
    <recommendedName>
        <fullName evidence="2">Pre-mRNA-splicing factor</fullName>
    </recommendedName>
</protein>
<keyword evidence="1" id="KW-0347">Helicase</keyword>
<name>A0AAV9P8U9_9PEZI</name>
<evidence type="ECO:0000259" key="4">
    <source>
        <dbReference type="Pfam" id="PF13086"/>
    </source>
</evidence>
<keyword evidence="2" id="KW-0539">Nucleus</keyword>
<dbReference type="Gene3D" id="3.40.50.300">
    <property type="entry name" value="P-loop containing nucleotide triphosphate hydrolases"/>
    <property type="match status" value="2"/>
</dbReference>
<dbReference type="PIRSF" id="PIRSF038901">
    <property type="entry name" value="AQR_cwf11"/>
    <property type="match status" value="1"/>
</dbReference>
<keyword evidence="2" id="KW-0507">mRNA processing</keyword>
<dbReference type="InterPro" id="IPR026300">
    <property type="entry name" value="CWF11_fam"/>
</dbReference>
<dbReference type="RefSeq" id="XP_064658827.1">
    <property type="nucleotide sequence ID" value="XM_064802702.1"/>
</dbReference>
<dbReference type="CDD" id="cd18808">
    <property type="entry name" value="SF1_C_Upf1"/>
    <property type="match status" value="1"/>
</dbReference>
<dbReference type="FunFam" id="3.40.50.300:FF:002863">
    <property type="entry name" value="Pre-mRNA-splicing factor cwf11"/>
    <property type="match status" value="1"/>
</dbReference>
<dbReference type="Pfam" id="PF13086">
    <property type="entry name" value="AAA_11"/>
    <property type="match status" value="1"/>
</dbReference>
<feature type="domain" description="RNA helicase aquarius N-terminal" evidence="6">
    <location>
        <begin position="22"/>
        <end position="409"/>
    </location>
</feature>
<feature type="domain" description="DNA2/NAM7 helicase helicase" evidence="4">
    <location>
        <begin position="812"/>
        <end position="1116"/>
    </location>
</feature>
<dbReference type="InterPro" id="IPR041679">
    <property type="entry name" value="DNA2/NAM7-like_C"/>
</dbReference>
<evidence type="ECO:0000313" key="9">
    <source>
        <dbReference type="EMBL" id="KAK5169481.1"/>
    </source>
</evidence>
<dbReference type="EMBL" id="JAVRRT010000008">
    <property type="protein sequence ID" value="KAK5169481.1"/>
    <property type="molecule type" value="Genomic_DNA"/>
</dbReference>
<dbReference type="InterPro" id="IPR047187">
    <property type="entry name" value="SF1_C_Upf1"/>
</dbReference>
<dbReference type="SUPFAM" id="SSF52540">
    <property type="entry name" value="P-loop containing nucleoside triphosphate hydrolases"/>
    <property type="match status" value="1"/>
</dbReference>
<dbReference type="Proteomes" id="UP001337655">
    <property type="component" value="Unassembled WGS sequence"/>
</dbReference>
<evidence type="ECO:0000256" key="2">
    <source>
        <dbReference type="PIRNR" id="PIRNR038901"/>
    </source>
</evidence>
<dbReference type="PANTHER" id="PTHR10887:SF5">
    <property type="entry name" value="RNA HELICASE AQUARIUS"/>
    <property type="match status" value="1"/>
</dbReference>
<dbReference type="GO" id="GO:0045292">
    <property type="term" value="P:mRNA cis splicing, via spliceosome"/>
    <property type="evidence" value="ECO:0007669"/>
    <property type="project" value="UniProtKB-UniRule"/>
</dbReference>
<dbReference type="InterPro" id="IPR027417">
    <property type="entry name" value="P-loop_NTPase"/>
</dbReference>
<evidence type="ECO:0000259" key="7">
    <source>
        <dbReference type="Pfam" id="PF21143"/>
    </source>
</evidence>
<sequence>MDREAGPSGRPTIADLTGDNHYASVARANWLTAAPQKVLPEVVEREIWDHLEGEDFSYFSLLLLEQLQTLERYLWPGYTDDASNHHVLLLALLVNVKRQEHLPVWQLFAEKPDEFSSFFRRVLSLSVDKSLSTRVRMQLLVFLIGAFQSLDSGLVRKECAPLVSIGIWHNLHSASAREQHLAKSAQPQKAWRAAGKKYDNADSAGQGRLRFERSWLYTLLLNFLDKLYEQDLNADQKQDNMLYCERFLEFLCDLESQLPTRRYVNTLLQDLNLLPAIRLSALYDDSSEDALVRDMYQLLSHYIYFPVDDNTGKQLSRQQFDEAHNARISRLQKVALTLHPEKLKILVLANFGSLGQREELVSHLEAMTDLELAEMCQHLAIRTAYPDRSLVVQDRPFLLDVLASHIERKPFYADKVQHERPVLPTEHTIYDQSLLRADEYNGSRPLALPKLNLQYLTLGDLLWRSFTLYRNEAFFEVRKHVEDTIKRLQPRSQGGNTRFDGFSKMAIPIGRPAIIDTSPPRVGEDDPAEVRSEIVLDVSRLQPGLRREWESLRPDDVVFLLAVNPAETNKRLTNGHKHDPGAEKVGLKALRCAEVINVLDENGRVLRRDQEARDEVDGLARPRQRRLMLRLDTAEYKKDKARSDAGRGDVYESINLIVRRRARENNFKAVLDSIRQLVLSDAPIPSWLQDVFLGFGDPASASYKRLPNRSKRIDYRDTFLDWQHLIESTAGNVLEPDADAEASFSPPYVLESTGTTAVPASKSGKKRRRDQPDGPEPAQAVETYKVSTYKPPNTGPYPTDAPKVNTVRFTPAQTEAITSGTQPGLTLIVGPPGTGKTDVATQVINNIYHNFPQQRTLLIAHSNQALNQLFQKIAALDIDERHLLRLGHGEEDLRTDTSFSKVGRVDSFMERGAQYLAEVQRLAASIGAPGAHGSSCETAQYFDQVYVGPLWKRYWDDVAQNGTKEDVVEKFPLHDFFSDTPAPLFRLATNKEEAIEIAKGCERHIRHMFDELADIRPFEILRSQRDKSNYLLVKEARVIAMTSTHAAMRRQEIAALGFRYDNVVMEESAQVTEIEAFLPFMLQKPRQTSPDSPPSNPLQRIFLVGDHLQNAPVIHSPASRDYANLAQSLFHRLIRLGVPHTVLDAQGRSRPSIAELYKWRYPRLTNLPFTSTAPEFTTANAGLRHEYQFISVPDYKGQGETEPTPHFVQNLGEAEYAVALYQYMRLLGYPAERITILTAYAGQRALIRDVLEHRCKGNRLFGMPGWVGTVDKYQGEQNDYVILSLVRTKSPGFLRDLRRLTVALSRARLGLYVLGRKEVFDGSLELREGFARFWERGEKLKLVVGEMWPCQRGVEDEVESVEMEGVEHLGQYVAEMTKAKVEDLKRGKGMLPPVVVKEEGRVEEEDEGEEAAGAEMQDAEVDGDGDEMAE</sequence>
<dbReference type="CDD" id="cd17935">
    <property type="entry name" value="EEXXQc_AQR"/>
    <property type="match status" value="1"/>
</dbReference>
<evidence type="ECO:0000259" key="5">
    <source>
        <dbReference type="Pfam" id="PF13087"/>
    </source>
</evidence>
<dbReference type="GO" id="GO:0005684">
    <property type="term" value="C:U2-type spliceosomal complex"/>
    <property type="evidence" value="ECO:0007669"/>
    <property type="project" value="UniProtKB-UniRule"/>
</dbReference>
<reference evidence="9 10" key="1">
    <citation type="submission" date="2023-08" db="EMBL/GenBank/DDBJ databases">
        <title>Black Yeasts Isolated from many extreme environments.</title>
        <authorList>
            <person name="Coleine C."/>
            <person name="Stajich J.E."/>
            <person name="Selbmann L."/>
        </authorList>
    </citation>
    <scope>NUCLEOTIDE SEQUENCE [LARGE SCALE GENOMIC DNA]</scope>
    <source>
        <strain evidence="9 10">CCFEE 5935</strain>
    </source>
</reference>
<organism evidence="9 10">
    <name type="scientific">Saxophila tyrrhenica</name>
    <dbReference type="NCBI Taxonomy" id="1690608"/>
    <lineage>
        <taxon>Eukaryota</taxon>
        <taxon>Fungi</taxon>
        <taxon>Dikarya</taxon>
        <taxon>Ascomycota</taxon>
        <taxon>Pezizomycotina</taxon>
        <taxon>Dothideomycetes</taxon>
        <taxon>Dothideomycetidae</taxon>
        <taxon>Mycosphaerellales</taxon>
        <taxon>Extremaceae</taxon>
        <taxon>Saxophila</taxon>
    </lineage>
</organism>
<evidence type="ECO:0000259" key="8">
    <source>
        <dbReference type="Pfam" id="PF21144"/>
    </source>
</evidence>
<feature type="domain" description="RNA helicase aquarius insertion" evidence="8">
    <location>
        <begin position="708"/>
        <end position="801"/>
    </location>
</feature>
<evidence type="ECO:0000313" key="10">
    <source>
        <dbReference type="Proteomes" id="UP001337655"/>
    </source>
</evidence>
<dbReference type="Pfam" id="PF21144">
    <property type="entry name" value="Aquarius_N_3rd"/>
    <property type="match status" value="1"/>
</dbReference>
<comment type="caution">
    <text evidence="9">The sequence shown here is derived from an EMBL/GenBank/DDBJ whole genome shotgun (WGS) entry which is preliminary data.</text>
</comment>
<dbReference type="GO" id="GO:0071013">
    <property type="term" value="C:catalytic step 2 spliceosome"/>
    <property type="evidence" value="ECO:0007669"/>
    <property type="project" value="TreeGrafter"/>
</dbReference>
<keyword evidence="1" id="KW-0067">ATP-binding</keyword>
<comment type="function">
    <text evidence="2">Involved in mRNA splicing where it associates with cdc5 and the other cwf proteins as part of the spliceosome.</text>
</comment>
<feature type="domain" description="RNA helicase aquarius beta-barrel" evidence="7">
    <location>
        <begin position="492"/>
        <end position="660"/>
    </location>
</feature>
<comment type="similarity">
    <text evidence="2">Belongs to the CWF11 family.</text>
</comment>
<keyword evidence="2" id="KW-0508">mRNA splicing</keyword>
<dbReference type="InterPro" id="IPR048966">
    <property type="entry name" value="Aquarius_b-barrel"/>
</dbReference>
<comment type="subunit">
    <text evidence="2">Belongs to the 40S cdc5-associated complex (or cwf complex), a spliceosome sub-complex reminiscent of a late-stage spliceosome.</text>
</comment>
<dbReference type="GO" id="GO:0003729">
    <property type="term" value="F:mRNA binding"/>
    <property type="evidence" value="ECO:0007669"/>
    <property type="project" value="TreeGrafter"/>
</dbReference>
<feature type="region of interest" description="Disordered" evidence="3">
    <location>
        <begin position="1395"/>
        <end position="1430"/>
    </location>
</feature>
<dbReference type="Pfam" id="PF13087">
    <property type="entry name" value="AAA_12"/>
    <property type="match status" value="1"/>
</dbReference>
<evidence type="ECO:0000256" key="1">
    <source>
        <dbReference type="ARBA" id="ARBA00022806"/>
    </source>
</evidence>
<keyword evidence="1" id="KW-0547">Nucleotide-binding</keyword>
<evidence type="ECO:0000256" key="3">
    <source>
        <dbReference type="SAM" id="MobiDB-lite"/>
    </source>
</evidence>
<dbReference type="PANTHER" id="PTHR10887">
    <property type="entry name" value="DNA2/NAM7 HELICASE FAMILY"/>
    <property type="match status" value="1"/>
</dbReference>
<feature type="region of interest" description="Disordered" evidence="3">
    <location>
        <begin position="744"/>
        <end position="804"/>
    </location>
</feature>
<feature type="domain" description="DNA2/NAM7 helicase-like C-terminal" evidence="5">
    <location>
        <begin position="1125"/>
        <end position="1317"/>
    </location>
</feature>
<dbReference type="InterPro" id="IPR032174">
    <property type="entry name" value="Aquarius_N"/>
</dbReference>
<evidence type="ECO:0000259" key="6">
    <source>
        <dbReference type="Pfam" id="PF16399"/>
    </source>
</evidence>
<keyword evidence="1" id="KW-0378">Hydrolase</keyword>
<dbReference type="InterPro" id="IPR045055">
    <property type="entry name" value="DNA2/NAM7-like"/>
</dbReference>
<dbReference type="InterPro" id="IPR041677">
    <property type="entry name" value="DNA2/NAM7_AAA_11"/>
</dbReference>
<dbReference type="Pfam" id="PF16399">
    <property type="entry name" value="Aquarius_N_1st"/>
    <property type="match status" value="1"/>
</dbReference>
<accession>A0AAV9P8U9</accession>
<dbReference type="GO" id="GO:0004386">
    <property type="term" value="F:helicase activity"/>
    <property type="evidence" value="ECO:0007669"/>
    <property type="project" value="InterPro"/>
</dbReference>
<dbReference type="GeneID" id="89926798"/>
<proteinExistence type="inferred from homology"/>
<gene>
    <name evidence="9" type="ORF">LTR77_005457</name>
</gene>
<dbReference type="Pfam" id="PF21143">
    <property type="entry name" value="Aquarius_N_2nd"/>
    <property type="match status" value="1"/>
</dbReference>
<comment type="subcellular location">
    <subcellularLocation>
        <location evidence="2">Nucleus</location>
    </subcellularLocation>
</comment>
<keyword evidence="10" id="KW-1185">Reference proteome</keyword>
<dbReference type="InterPro" id="IPR048967">
    <property type="entry name" value="Aquarius_insert"/>
</dbReference>